<dbReference type="AlphaFoldDB" id="A0A9P4NSG9"/>
<gene>
    <name evidence="1" type="ORF">EJ08DRAFT_212710</name>
</gene>
<comment type="caution">
    <text evidence="1">The sequence shown here is derived from an EMBL/GenBank/DDBJ whole genome shotgun (WGS) entry which is preliminary data.</text>
</comment>
<organism evidence="1 2">
    <name type="scientific">Tothia fuscella</name>
    <dbReference type="NCBI Taxonomy" id="1048955"/>
    <lineage>
        <taxon>Eukaryota</taxon>
        <taxon>Fungi</taxon>
        <taxon>Dikarya</taxon>
        <taxon>Ascomycota</taxon>
        <taxon>Pezizomycotina</taxon>
        <taxon>Dothideomycetes</taxon>
        <taxon>Pleosporomycetidae</taxon>
        <taxon>Venturiales</taxon>
        <taxon>Cylindrosympodiaceae</taxon>
        <taxon>Tothia</taxon>
    </lineage>
</organism>
<accession>A0A9P4NSG9</accession>
<sequence length="274" mass="30700">MSDFDQSLEDDIGWLAKPTKFSPSSSPGPVYFKDDYESTHDCCNPKDTWSTGDASNIISELSTVLFHVPCPTNKPSHLPPGDQWTGSKPSWNECYGDDVNLYPESSSRDFSKDMPIERKRKPYTAKAGRVRVYDDKEGWSYAPLHVIEMPETSPVKATPSLGAGSNTSVRSVMTLPNYKRGLHKTKSLSTLKGERGGIDAVPDFSKDHDVEYRWLNEEIEALYQREQAELYGNLSSQTYREFSKSKQENRGPVPQSYENGDVSGLAAILQTLEL</sequence>
<dbReference type="EMBL" id="MU007036">
    <property type="protein sequence ID" value="KAF2430845.1"/>
    <property type="molecule type" value="Genomic_DNA"/>
</dbReference>
<reference evidence="1" key="1">
    <citation type="journal article" date="2020" name="Stud. Mycol.">
        <title>101 Dothideomycetes genomes: a test case for predicting lifestyles and emergence of pathogens.</title>
        <authorList>
            <person name="Haridas S."/>
            <person name="Albert R."/>
            <person name="Binder M."/>
            <person name="Bloem J."/>
            <person name="Labutti K."/>
            <person name="Salamov A."/>
            <person name="Andreopoulos B."/>
            <person name="Baker S."/>
            <person name="Barry K."/>
            <person name="Bills G."/>
            <person name="Bluhm B."/>
            <person name="Cannon C."/>
            <person name="Castanera R."/>
            <person name="Culley D."/>
            <person name="Daum C."/>
            <person name="Ezra D."/>
            <person name="Gonzalez J."/>
            <person name="Henrissat B."/>
            <person name="Kuo A."/>
            <person name="Liang C."/>
            <person name="Lipzen A."/>
            <person name="Lutzoni F."/>
            <person name="Magnuson J."/>
            <person name="Mondo S."/>
            <person name="Nolan M."/>
            <person name="Ohm R."/>
            <person name="Pangilinan J."/>
            <person name="Park H.-J."/>
            <person name="Ramirez L."/>
            <person name="Alfaro M."/>
            <person name="Sun H."/>
            <person name="Tritt A."/>
            <person name="Yoshinaga Y."/>
            <person name="Zwiers L.-H."/>
            <person name="Turgeon B."/>
            <person name="Goodwin S."/>
            <person name="Spatafora J."/>
            <person name="Crous P."/>
            <person name="Grigoriev I."/>
        </authorList>
    </citation>
    <scope>NUCLEOTIDE SEQUENCE</scope>
    <source>
        <strain evidence="1">CBS 130266</strain>
    </source>
</reference>
<protein>
    <submittedName>
        <fullName evidence="1">Uncharacterized protein</fullName>
    </submittedName>
</protein>
<name>A0A9P4NSG9_9PEZI</name>
<evidence type="ECO:0000313" key="2">
    <source>
        <dbReference type="Proteomes" id="UP000800235"/>
    </source>
</evidence>
<keyword evidence="2" id="KW-1185">Reference proteome</keyword>
<evidence type="ECO:0000313" key="1">
    <source>
        <dbReference type="EMBL" id="KAF2430845.1"/>
    </source>
</evidence>
<dbReference type="Proteomes" id="UP000800235">
    <property type="component" value="Unassembled WGS sequence"/>
</dbReference>
<proteinExistence type="predicted"/>